<dbReference type="OrthoDB" id="6437343at2759"/>
<feature type="region of interest" description="Disordered" evidence="1">
    <location>
        <begin position="71"/>
        <end position="99"/>
    </location>
</feature>
<feature type="compositionally biased region" description="Basic and acidic residues" evidence="1">
    <location>
        <begin position="36"/>
        <end position="49"/>
    </location>
</feature>
<proteinExistence type="predicted"/>
<dbReference type="EMBL" id="KK120492">
    <property type="protein sequence ID" value="KFM78378.1"/>
    <property type="molecule type" value="Genomic_DNA"/>
</dbReference>
<name>A0A087ULY9_STEMI</name>
<evidence type="ECO:0000313" key="4">
    <source>
        <dbReference type="Proteomes" id="UP000054359"/>
    </source>
</evidence>
<feature type="chain" id="PRO_5001830630" evidence="2">
    <location>
        <begin position="21"/>
        <end position="328"/>
    </location>
</feature>
<dbReference type="AlphaFoldDB" id="A0A087ULY9"/>
<feature type="signal peptide" evidence="2">
    <location>
        <begin position="1"/>
        <end position="20"/>
    </location>
</feature>
<organism evidence="3 4">
    <name type="scientific">Stegodyphus mimosarum</name>
    <name type="common">African social velvet spider</name>
    <dbReference type="NCBI Taxonomy" id="407821"/>
    <lineage>
        <taxon>Eukaryota</taxon>
        <taxon>Metazoa</taxon>
        <taxon>Ecdysozoa</taxon>
        <taxon>Arthropoda</taxon>
        <taxon>Chelicerata</taxon>
        <taxon>Arachnida</taxon>
        <taxon>Araneae</taxon>
        <taxon>Araneomorphae</taxon>
        <taxon>Entelegynae</taxon>
        <taxon>Eresoidea</taxon>
        <taxon>Eresidae</taxon>
        <taxon>Stegodyphus</taxon>
    </lineage>
</organism>
<gene>
    <name evidence="3" type="ORF">X975_20520</name>
</gene>
<evidence type="ECO:0000256" key="1">
    <source>
        <dbReference type="SAM" id="MobiDB-lite"/>
    </source>
</evidence>
<protein>
    <submittedName>
        <fullName evidence="3">Uncharacterized protein</fullName>
    </submittedName>
</protein>
<evidence type="ECO:0000313" key="3">
    <source>
        <dbReference type="EMBL" id="KFM78378.1"/>
    </source>
</evidence>
<sequence>MKIILGIWVIVTSVFSISLAEPKYEPRYLSQEVESSENREYHPYPEPRGYKPYDIYSKPYEPQYQSIEPQYKNSEPAHYQVDSKPASGSPYPQPNQPLYNQPQQITYIQKPQVSDVDHQQISYRPPPKEVYIQTEQPLHKQPQATVYHNQGQREYEPSQISHYQRAPVAAYQAPQELQYIQTAEPKHVQPVETKYVHSDKLKYIPVEEPKYVPVEEPKHTQVVQPQQPHSAAQPYDPKLPRYFTMYEKRVIQDPTDKYGKGPWRYLTYGHGITYGSKEPGKVFEKGYGYIRALGRDHCKLPEHLCPPKDDKPFEYEGRKEPYFGYRPH</sequence>
<reference evidence="3 4" key="1">
    <citation type="submission" date="2013-11" db="EMBL/GenBank/DDBJ databases">
        <title>Genome sequencing of Stegodyphus mimosarum.</title>
        <authorList>
            <person name="Bechsgaard J."/>
        </authorList>
    </citation>
    <scope>NUCLEOTIDE SEQUENCE [LARGE SCALE GENOMIC DNA]</scope>
</reference>
<feature type="region of interest" description="Disordered" evidence="1">
    <location>
        <begin position="28"/>
        <end position="49"/>
    </location>
</feature>
<accession>A0A087ULY9</accession>
<keyword evidence="4" id="KW-1185">Reference proteome</keyword>
<feature type="non-terminal residue" evidence="3">
    <location>
        <position position="328"/>
    </location>
</feature>
<keyword evidence="2" id="KW-0732">Signal</keyword>
<dbReference type="Proteomes" id="UP000054359">
    <property type="component" value="Unassembled WGS sequence"/>
</dbReference>
<evidence type="ECO:0000256" key="2">
    <source>
        <dbReference type="SAM" id="SignalP"/>
    </source>
</evidence>